<reference evidence="1 2" key="1">
    <citation type="journal article" date="2022" name="DNA Res.">
        <title>Chromosomal-level genome assembly of the orchid tree Bauhinia variegata (Leguminosae; Cercidoideae) supports the allotetraploid origin hypothesis of Bauhinia.</title>
        <authorList>
            <person name="Zhong Y."/>
            <person name="Chen Y."/>
            <person name="Zheng D."/>
            <person name="Pang J."/>
            <person name="Liu Y."/>
            <person name="Luo S."/>
            <person name="Meng S."/>
            <person name="Qian L."/>
            <person name="Wei D."/>
            <person name="Dai S."/>
            <person name="Zhou R."/>
        </authorList>
    </citation>
    <scope>NUCLEOTIDE SEQUENCE [LARGE SCALE GENOMIC DNA]</scope>
    <source>
        <strain evidence="1">BV-YZ2020</strain>
    </source>
</reference>
<comment type="caution">
    <text evidence="1">The sequence shown here is derived from an EMBL/GenBank/DDBJ whole genome shotgun (WGS) entry which is preliminary data.</text>
</comment>
<protein>
    <submittedName>
        <fullName evidence="1">Uncharacterized protein</fullName>
    </submittedName>
</protein>
<accession>A0ACB9KSP0</accession>
<gene>
    <name evidence="1" type="ORF">L6164_033752</name>
</gene>
<sequence length="491" mass="55289">MAFQSQASQPHFVLFPLMSPGHMNPMMDFARILAQQNVIVTVVTTPHNAARFSATFARMSESGFQIRLVQIQFPYKEAGIPDGCENFDMLPSLSMGLSFFKTANTLQQPAEKVFEDLTPKPSCIISDVSLPYTAHIAKKFNIPRISFYGVGCFCLLCLHNLGIHNVLESITEDSERFAIPGIPHKIEVTKAQLPAAVNDPEKWNEFQAKMAEAEMAAYGVIMNSFQELEPEYAREYKKARNGKVWCIGPVSLCNKDHLDKAQRGNNASIDECQFLSWLDLQEPCSVIYACLGSMCNLTPLQFIELGLALEASKRPFIWVIREKNRSEELEKWIKEEGFEERMKGQGIVIRGWAPQVLILSHSAIGGFITHCGWNSTLEAICAGVPMITWPLFGDQFLNEKFVVQVLRIGVRVGVESPVNWGEEEKTGVLVKKEDIERAINKLMNEENENEERRKRARELAEMAKAATQEGGSSHTNVNLLIQDIMQQTKRD</sequence>
<evidence type="ECO:0000313" key="1">
    <source>
        <dbReference type="EMBL" id="KAI4300364.1"/>
    </source>
</evidence>
<name>A0ACB9KSP0_BAUVA</name>
<evidence type="ECO:0000313" key="2">
    <source>
        <dbReference type="Proteomes" id="UP000828941"/>
    </source>
</evidence>
<proteinExistence type="predicted"/>
<dbReference type="Proteomes" id="UP000828941">
    <property type="component" value="Chromosome 13"/>
</dbReference>
<dbReference type="EMBL" id="CM039438">
    <property type="protein sequence ID" value="KAI4300364.1"/>
    <property type="molecule type" value="Genomic_DNA"/>
</dbReference>
<keyword evidence="2" id="KW-1185">Reference proteome</keyword>
<organism evidence="1 2">
    <name type="scientific">Bauhinia variegata</name>
    <name type="common">Purple orchid tree</name>
    <name type="synonym">Phanera variegata</name>
    <dbReference type="NCBI Taxonomy" id="167791"/>
    <lineage>
        <taxon>Eukaryota</taxon>
        <taxon>Viridiplantae</taxon>
        <taxon>Streptophyta</taxon>
        <taxon>Embryophyta</taxon>
        <taxon>Tracheophyta</taxon>
        <taxon>Spermatophyta</taxon>
        <taxon>Magnoliopsida</taxon>
        <taxon>eudicotyledons</taxon>
        <taxon>Gunneridae</taxon>
        <taxon>Pentapetalae</taxon>
        <taxon>rosids</taxon>
        <taxon>fabids</taxon>
        <taxon>Fabales</taxon>
        <taxon>Fabaceae</taxon>
        <taxon>Cercidoideae</taxon>
        <taxon>Cercideae</taxon>
        <taxon>Bauhiniinae</taxon>
        <taxon>Bauhinia</taxon>
    </lineage>
</organism>